<evidence type="ECO:0000313" key="2">
    <source>
        <dbReference type="Proteomes" id="UP000800200"/>
    </source>
</evidence>
<dbReference type="AlphaFoldDB" id="A0A6A6EDA9"/>
<reference evidence="1" key="1">
    <citation type="journal article" date="2020" name="Stud. Mycol.">
        <title>101 Dothideomycetes genomes: a test case for predicting lifestyles and emergence of pathogens.</title>
        <authorList>
            <person name="Haridas S."/>
            <person name="Albert R."/>
            <person name="Binder M."/>
            <person name="Bloem J."/>
            <person name="Labutti K."/>
            <person name="Salamov A."/>
            <person name="Andreopoulos B."/>
            <person name="Baker S."/>
            <person name="Barry K."/>
            <person name="Bills G."/>
            <person name="Bluhm B."/>
            <person name="Cannon C."/>
            <person name="Castanera R."/>
            <person name="Culley D."/>
            <person name="Daum C."/>
            <person name="Ezra D."/>
            <person name="Gonzalez J."/>
            <person name="Henrissat B."/>
            <person name="Kuo A."/>
            <person name="Liang C."/>
            <person name="Lipzen A."/>
            <person name="Lutzoni F."/>
            <person name="Magnuson J."/>
            <person name="Mondo S."/>
            <person name="Nolan M."/>
            <person name="Ohm R."/>
            <person name="Pangilinan J."/>
            <person name="Park H.-J."/>
            <person name="Ramirez L."/>
            <person name="Alfaro M."/>
            <person name="Sun H."/>
            <person name="Tritt A."/>
            <person name="Yoshinaga Y."/>
            <person name="Zwiers L.-H."/>
            <person name="Turgeon B."/>
            <person name="Goodwin S."/>
            <person name="Spatafora J."/>
            <person name="Crous P."/>
            <person name="Grigoriev I."/>
        </authorList>
    </citation>
    <scope>NUCLEOTIDE SEQUENCE</scope>
    <source>
        <strain evidence="1">CBS 207.26</strain>
    </source>
</reference>
<keyword evidence="2" id="KW-1185">Reference proteome</keyword>
<proteinExistence type="predicted"/>
<organism evidence="1 2">
    <name type="scientific">Zopfia rhizophila CBS 207.26</name>
    <dbReference type="NCBI Taxonomy" id="1314779"/>
    <lineage>
        <taxon>Eukaryota</taxon>
        <taxon>Fungi</taxon>
        <taxon>Dikarya</taxon>
        <taxon>Ascomycota</taxon>
        <taxon>Pezizomycotina</taxon>
        <taxon>Dothideomycetes</taxon>
        <taxon>Dothideomycetes incertae sedis</taxon>
        <taxon>Zopfiaceae</taxon>
        <taxon>Zopfia</taxon>
    </lineage>
</organism>
<evidence type="ECO:0000313" key="1">
    <source>
        <dbReference type="EMBL" id="KAF2188782.1"/>
    </source>
</evidence>
<accession>A0A6A6EDA9</accession>
<name>A0A6A6EDA9_9PEZI</name>
<dbReference type="EMBL" id="ML994622">
    <property type="protein sequence ID" value="KAF2188782.1"/>
    <property type="molecule type" value="Genomic_DNA"/>
</dbReference>
<protein>
    <submittedName>
        <fullName evidence="1">Uncharacterized protein</fullName>
    </submittedName>
</protein>
<dbReference type="Proteomes" id="UP000800200">
    <property type="component" value="Unassembled WGS sequence"/>
</dbReference>
<sequence length="160" mass="18563">MSARSFNNGSEDLIYVLVTTALQDTTLSNVVVVERGNEVEDEQNRIVELLISHDDYYKLLQEQKAVMRRRDFTNSELCFLLVLDDLHLEHVSDNWDEENVEALREEFKKQYLTTWSDRAGMNKADTSNARVSIMEHVGKYSGIMFWGVVGVSALFWTRHQ</sequence>
<gene>
    <name evidence="1" type="ORF">K469DRAFT_702486</name>
</gene>